<dbReference type="AlphaFoldDB" id="X6N3R9"/>
<organism evidence="3 4">
    <name type="scientific">Reticulomyxa filosa</name>
    <dbReference type="NCBI Taxonomy" id="46433"/>
    <lineage>
        <taxon>Eukaryota</taxon>
        <taxon>Sar</taxon>
        <taxon>Rhizaria</taxon>
        <taxon>Retaria</taxon>
        <taxon>Foraminifera</taxon>
        <taxon>Monothalamids</taxon>
        <taxon>Reticulomyxidae</taxon>
        <taxon>Reticulomyxa</taxon>
    </lineage>
</organism>
<reference evidence="3 4" key="1">
    <citation type="journal article" date="2013" name="Curr. Biol.">
        <title>The Genome of the Foraminiferan Reticulomyxa filosa.</title>
        <authorList>
            <person name="Glockner G."/>
            <person name="Hulsmann N."/>
            <person name="Schleicher M."/>
            <person name="Noegel A.A."/>
            <person name="Eichinger L."/>
            <person name="Gallinger C."/>
            <person name="Pawlowski J."/>
            <person name="Sierra R."/>
            <person name="Euteneuer U."/>
            <person name="Pillet L."/>
            <person name="Moustafa A."/>
            <person name="Platzer M."/>
            <person name="Groth M."/>
            <person name="Szafranski K."/>
            <person name="Schliwa M."/>
        </authorList>
    </citation>
    <scope>NUCLEOTIDE SEQUENCE [LARGE SCALE GENOMIC DNA]</scope>
</reference>
<feature type="coiled-coil region" evidence="1">
    <location>
        <begin position="49"/>
        <end position="83"/>
    </location>
</feature>
<comment type="caution">
    <text evidence="3">The sequence shown here is derived from an EMBL/GenBank/DDBJ whole genome shotgun (WGS) entry which is preliminary data.</text>
</comment>
<dbReference type="EMBL" id="ASPP01012319">
    <property type="protein sequence ID" value="ETO20716.1"/>
    <property type="molecule type" value="Genomic_DNA"/>
</dbReference>
<accession>X6N3R9</accession>
<keyword evidence="4" id="KW-1185">Reference proteome</keyword>
<sequence>MGGTCSPETDNQTHESNMDRVRSTSTNKEEDMGMPTVTPDQIKAMTDQIIELSGRTAHLEQQLEEERTRCVRLEEANSQLQSEKRNDNTSNNNTPCFDDKICQELGFLFFKHFLTKEEKSIRNNIEQEELSAMVLSDLVIDKFDLKGV</sequence>
<evidence type="ECO:0000256" key="2">
    <source>
        <dbReference type="SAM" id="MobiDB-lite"/>
    </source>
</evidence>
<keyword evidence="1" id="KW-0175">Coiled coil</keyword>
<protein>
    <submittedName>
        <fullName evidence="3">Uncharacterized protein</fullName>
    </submittedName>
</protein>
<feature type="non-terminal residue" evidence="3">
    <location>
        <position position="148"/>
    </location>
</feature>
<proteinExistence type="predicted"/>
<evidence type="ECO:0000256" key="1">
    <source>
        <dbReference type="SAM" id="Coils"/>
    </source>
</evidence>
<feature type="compositionally biased region" description="Basic and acidic residues" evidence="2">
    <location>
        <begin position="11"/>
        <end position="31"/>
    </location>
</feature>
<gene>
    <name evidence="3" type="ORF">RFI_16501</name>
</gene>
<evidence type="ECO:0000313" key="3">
    <source>
        <dbReference type="EMBL" id="ETO20716.1"/>
    </source>
</evidence>
<dbReference type="Proteomes" id="UP000023152">
    <property type="component" value="Unassembled WGS sequence"/>
</dbReference>
<evidence type="ECO:0000313" key="4">
    <source>
        <dbReference type="Proteomes" id="UP000023152"/>
    </source>
</evidence>
<name>X6N3R9_RETFI</name>
<feature type="compositionally biased region" description="Polar residues" evidence="2">
    <location>
        <begin position="1"/>
        <end position="10"/>
    </location>
</feature>
<feature type="region of interest" description="Disordered" evidence="2">
    <location>
        <begin position="1"/>
        <end position="40"/>
    </location>
</feature>